<keyword evidence="4" id="KW-1185">Reference proteome</keyword>
<name>A0A8H4IUQ6_9PEZI</name>
<dbReference type="InterPro" id="IPR036291">
    <property type="entry name" value="NAD(P)-bd_dom_sf"/>
</dbReference>
<feature type="compositionally biased region" description="Low complexity" evidence="2">
    <location>
        <begin position="386"/>
        <end position="402"/>
    </location>
</feature>
<feature type="region of interest" description="Disordered" evidence="2">
    <location>
        <begin position="634"/>
        <end position="703"/>
    </location>
</feature>
<dbReference type="GO" id="GO:0016616">
    <property type="term" value="F:oxidoreductase activity, acting on the CH-OH group of donors, NAD or NADP as acceptor"/>
    <property type="evidence" value="ECO:0007669"/>
    <property type="project" value="TreeGrafter"/>
</dbReference>
<feature type="compositionally biased region" description="Basic and acidic residues" evidence="2">
    <location>
        <begin position="413"/>
        <end position="428"/>
    </location>
</feature>
<feature type="region of interest" description="Disordered" evidence="2">
    <location>
        <begin position="329"/>
        <end position="444"/>
    </location>
</feature>
<evidence type="ECO:0008006" key="5">
    <source>
        <dbReference type="Google" id="ProtNLM"/>
    </source>
</evidence>
<feature type="compositionally biased region" description="Pro residues" evidence="2">
    <location>
        <begin position="497"/>
        <end position="512"/>
    </location>
</feature>
<reference evidence="3" key="1">
    <citation type="submission" date="2020-04" db="EMBL/GenBank/DDBJ databases">
        <title>Genome Assembly and Annotation of Botryosphaeria dothidea sdau 11-99, a Latent Pathogen of Apple Fruit Ring Rot in China.</title>
        <authorList>
            <person name="Yu C."/>
            <person name="Diao Y."/>
            <person name="Lu Q."/>
            <person name="Zhao J."/>
            <person name="Cui S."/>
            <person name="Peng C."/>
            <person name="He B."/>
            <person name="Liu H."/>
        </authorList>
    </citation>
    <scope>NUCLEOTIDE SEQUENCE [LARGE SCALE GENOMIC DNA]</scope>
    <source>
        <strain evidence="3">Sdau11-99</strain>
    </source>
</reference>
<feature type="compositionally biased region" description="Basic and acidic residues" evidence="2">
    <location>
        <begin position="656"/>
        <end position="675"/>
    </location>
</feature>
<proteinExistence type="inferred from homology"/>
<dbReference type="PRINTS" id="PR00081">
    <property type="entry name" value="GDHRDH"/>
</dbReference>
<dbReference type="Pfam" id="PF00106">
    <property type="entry name" value="adh_short"/>
    <property type="match status" value="2"/>
</dbReference>
<evidence type="ECO:0000256" key="2">
    <source>
        <dbReference type="SAM" id="MobiDB-lite"/>
    </source>
</evidence>
<feature type="region of interest" description="Disordered" evidence="2">
    <location>
        <begin position="490"/>
        <end position="514"/>
    </location>
</feature>
<dbReference type="EMBL" id="WWBZ02000022">
    <property type="protein sequence ID" value="KAF4307830.1"/>
    <property type="molecule type" value="Genomic_DNA"/>
</dbReference>
<gene>
    <name evidence="3" type="ORF">GTA08_BOTSDO04818</name>
</gene>
<feature type="compositionally biased region" description="Basic and acidic residues" evidence="2">
    <location>
        <begin position="634"/>
        <end position="645"/>
    </location>
</feature>
<dbReference type="PANTHER" id="PTHR42760">
    <property type="entry name" value="SHORT-CHAIN DEHYDROGENASES/REDUCTASES FAMILY MEMBER"/>
    <property type="match status" value="1"/>
</dbReference>
<evidence type="ECO:0000313" key="4">
    <source>
        <dbReference type="Proteomes" id="UP000572817"/>
    </source>
</evidence>
<dbReference type="Gene3D" id="3.40.50.720">
    <property type="entry name" value="NAD(P)-binding Rossmann-like Domain"/>
    <property type="match status" value="2"/>
</dbReference>
<protein>
    <recommendedName>
        <fullName evidence="5">Short-chain dehydrogenase reductase sdr protein</fullName>
    </recommendedName>
</protein>
<dbReference type="AlphaFoldDB" id="A0A8H4IUQ6"/>
<accession>A0A8H4IUQ6</accession>
<dbReference type="CDD" id="cd05233">
    <property type="entry name" value="SDR_c"/>
    <property type="match status" value="1"/>
</dbReference>
<comment type="similarity">
    <text evidence="1">Belongs to the short-chain dehydrogenases/reductases (SDR) family.</text>
</comment>
<evidence type="ECO:0000256" key="1">
    <source>
        <dbReference type="ARBA" id="ARBA00006484"/>
    </source>
</evidence>
<evidence type="ECO:0000313" key="3">
    <source>
        <dbReference type="EMBL" id="KAF4307830.1"/>
    </source>
</evidence>
<dbReference type="InterPro" id="IPR002347">
    <property type="entry name" value="SDR_fam"/>
</dbReference>
<feature type="compositionally biased region" description="Acidic residues" evidence="2">
    <location>
        <begin position="679"/>
        <end position="703"/>
    </location>
</feature>
<comment type="caution">
    <text evidence="3">The sequence shown here is derived from an EMBL/GenBank/DDBJ whole genome shotgun (WGS) entry which is preliminary data.</text>
</comment>
<dbReference type="Proteomes" id="UP000572817">
    <property type="component" value="Unassembled WGS sequence"/>
</dbReference>
<dbReference type="SUPFAM" id="SSF51735">
    <property type="entry name" value="NAD(P)-binding Rossmann-fold domains"/>
    <property type="match status" value="1"/>
</dbReference>
<feature type="compositionally biased region" description="Acidic residues" evidence="2">
    <location>
        <begin position="646"/>
        <end position="655"/>
    </location>
</feature>
<organism evidence="3 4">
    <name type="scientific">Botryosphaeria dothidea</name>
    <dbReference type="NCBI Taxonomy" id="55169"/>
    <lineage>
        <taxon>Eukaryota</taxon>
        <taxon>Fungi</taxon>
        <taxon>Dikarya</taxon>
        <taxon>Ascomycota</taxon>
        <taxon>Pezizomycotina</taxon>
        <taxon>Dothideomycetes</taxon>
        <taxon>Dothideomycetes incertae sedis</taxon>
        <taxon>Botryosphaeriales</taxon>
        <taxon>Botryosphaeriaceae</taxon>
        <taxon>Botryosphaeria</taxon>
    </lineage>
</organism>
<dbReference type="OrthoDB" id="1933717at2759"/>
<sequence length="703" mass="77404">MPDPDAPVKAGLFTQRYFRDVYPAVDPRSTELSQTGKVAIITGAGRGIGKGIALAFARAGAQGIVLVSRSQKNADAVRDSIKAENPSLEVLALAADISDEQAVEDLDVDVVGKVLPAKWWTDFEVNLKGTFLVTAGFVRAFGAQDRTIINVASDAGLLVPRFSGYFTSKIAVTRLTEFLAAESPENSVYSINPGLVATDSLLDEFKHFAKDTPELAGGVCVYLAAKRPAYLNGRHFSVNWDVVELESRKDEIVSGDKLKLKLTLQSFTSWRRQIASESRAMDENAEDLAATACIVPSSSALPTLSALLRPSSVFHTRYATSCAHHRHFPVPREPQHTPVMGALDPNLVDHTDRPQFQKPYATKNILPHEPPPAYHATSRLPMPDHNNAAAADDDAAQNAYPYSSPPADPAAAADHDDHDDADECCRENDADDADGDGSSSSSSTNNNIVYISAAQMAAYVSADADAPSARPATKRWRDHPYIRVRMVMREEEREQAPSPPPFGPSPSSPPEPSRTVLVLSRAYRTHMPNAHEPHFALADLLELIPWRRMEGGPPPERLRVDVWHYDSLQLLDCDADVNGVLETGGPLPGFVVRLVCRERARREGAEEGPEGWDEDDWRGREGWRSLVGRVRVTEEEVGGGRRRGDEDEEMEEEDGQGEKSERKDSKGEELEREGSAGEQPEEEEEEEEDNEEQDERIDEMMEL</sequence>